<dbReference type="SUPFAM" id="SSF51905">
    <property type="entry name" value="FAD/NAD(P)-binding domain"/>
    <property type="match status" value="1"/>
</dbReference>
<comment type="cofactor">
    <cofactor evidence="1">
        <name>FAD</name>
        <dbReference type="ChEBI" id="CHEBI:57692"/>
    </cofactor>
</comment>
<dbReference type="InterPro" id="IPR050641">
    <property type="entry name" value="RIFMO-like"/>
</dbReference>
<evidence type="ECO:0000256" key="2">
    <source>
        <dbReference type="ARBA" id="ARBA00022630"/>
    </source>
</evidence>
<dbReference type="InterPro" id="IPR036188">
    <property type="entry name" value="FAD/NAD-bd_sf"/>
</dbReference>
<dbReference type="GO" id="GO:0071949">
    <property type="term" value="F:FAD binding"/>
    <property type="evidence" value="ECO:0007669"/>
    <property type="project" value="InterPro"/>
</dbReference>
<evidence type="ECO:0000256" key="4">
    <source>
        <dbReference type="ARBA" id="ARBA00023002"/>
    </source>
</evidence>
<dbReference type="PANTHER" id="PTHR43004:SF19">
    <property type="entry name" value="BINDING MONOOXYGENASE, PUTATIVE (JCVI)-RELATED"/>
    <property type="match status" value="1"/>
</dbReference>
<evidence type="ECO:0000256" key="1">
    <source>
        <dbReference type="ARBA" id="ARBA00001974"/>
    </source>
</evidence>
<evidence type="ECO:0000313" key="6">
    <source>
        <dbReference type="EMBL" id="CCO32417.1"/>
    </source>
</evidence>
<keyword evidence="6" id="KW-0503">Monooxygenase</keyword>
<dbReference type="AlphaFoldDB" id="M5C9A0"/>
<dbReference type="Gene3D" id="3.50.50.60">
    <property type="entry name" value="FAD/NAD(P)-binding domain"/>
    <property type="match status" value="1"/>
</dbReference>
<keyword evidence="2" id="KW-0285">Flavoprotein</keyword>
<dbReference type="PANTHER" id="PTHR43004">
    <property type="entry name" value="TRK SYSTEM POTASSIUM UPTAKE PROTEIN"/>
    <property type="match status" value="1"/>
</dbReference>
<dbReference type="EC" id="1.14.13.-" evidence="6"/>
<dbReference type="InterPro" id="IPR002938">
    <property type="entry name" value="FAD-bd"/>
</dbReference>
<dbReference type="GO" id="GO:0016709">
    <property type="term" value="F:oxidoreductase activity, acting on paired donors, with incorporation or reduction of molecular oxygen, NAD(P)H as one donor, and incorporation of one atom of oxygen"/>
    <property type="evidence" value="ECO:0007669"/>
    <property type="project" value="UniProtKB-ARBA"/>
</dbReference>
<dbReference type="EMBL" id="CAOJ01009801">
    <property type="protein sequence ID" value="CCO32417.1"/>
    <property type="molecule type" value="Genomic_DNA"/>
</dbReference>
<evidence type="ECO:0000313" key="7">
    <source>
        <dbReference type="Proteomes" id="UP000012065"/>
    </source>
</evidence>
<comment type="caution">
    <text evidence="6">The sequence shown here is derived from an EMBL/GenBank/DDBJ whole genome shotgun (WGS) entry which is preliminary data.</text>
</comment>
<proteinExistence type="predicted"/>
<gene>
    <name evidence="6" type="ORF">BN14_06477</name>
</gene>
<dbReference type="Pfam" id="PF01494">
    <property type="entry name" value="FAD_binding_3"/>
    <property type="match status" value="1"/>
</dbReference>
<dbReference type="HOGENOM" id="CLU_107875_1_0_1"/>
<sequence length="164" mass="17647">MPSTKVDALIIGAGPAGLMCAYNLSQAGLHIRIVDRKAERLQKGQADVLQARGLEIIDSLGLSSQILKEAQRAVHIATYASSPSGNGEISLVSRKSTVQGVESNMAFMALYPQSSVEGILREALASGEKRIPSATFAPQFQSLSPAHKVEVEQAGRQRRYERNT</sequence>
<keyword evidence="4 6" id="KW-0560">Oxidoreductase</keyword>
<name>M5C9A0_THACB</name>
<organism evidence="6 7">
    <name type="scientific">Thanatephorus cucumeris (strain AG1-IB / isolate 7/3/14)</name>
    <name type="common">Lettuce bottom rot fungus</name>
    <name type="synonym">Rhizoctonia solani</name>
    <dbReference type="NCBI Taxonomy" id="1108050"/>
    <lineage>
        <taxon>Eukaryota</taxon>
        <taxon>Fungi</taxon>
        <taxon>Dikarya</taxon>
        <taxon>Basidiomycota</taxon>
        <taxon>Agaricomycotina</taxon>
        <taxon>Agaricomycetes</taxon>
        <taxon>Cantharellales</taxon>
        <taxon>Ceratobasidiaceae</taxon>
        <taxon>Rhizoctonia</taxon>
        <taxon>Rhizoctonia solani AG-1</taxon>
    </lineage>
</organism>
<evidence type="ECO:0000259" key="5">
    <source>
        <dbReference type="Pfam" id="PF01494"/>
    </source>
</evidence>
<reference evidence="6 7" key="1">
    <citation type="journal article" date="2013" name="J. Biotechnol.">
        <title>Establishment and interpretation of the genome sequence of the phytopathogenic fungus Rhizoctonia solani AG1-IB isolate 7/3/14.</title>
        <authorList>
            <person name="Wibberg D.W."/>
            <person name="Jelonek L.J."/>
            <person name="Rupp O.R."/>
            <person name="Hennig M.H."/>
            <person name="Eikmeyer F.E."/>
            <person name="Goesmann A.G."/>
            <person name="Hartmann A.H."/>
            <person name="Borriss R.B."/>
            <person name="Grosch R.G."/>
            <person name="Puehler A.P."/>
            <person name="Schlueter A.S."/>
        </authorList>
    </citation>
    <scope>NUCLEOTIDE SEQUENCE [LARGE SCALE GENOMIC DNA]</scope>
    <source>
        <strain evidence="7">AG1-IB / isolate 7/3/14</strain>
    </source>
</reference>
<dbReference type="Proteomes" id="UP000012065">
    <property type="component" value="Unassembled WGS sequence"/>
</dbReference>
<keyword evidence="3" id="KW-0274">FAD</keyword>
<accession>M5C9A0</accession>
<evidence type="ECO:0000256" key="3">
    <source>
        <dbReference type="ARBA" id="ARBA00022827"/>
    </source>
</evidence>
<feature type="domain" description="FAD-binding" evidence="5">
    <location>
        <begin position="5"/>
        <end position="126"/>
    </location>
</feature>
<protein>
    <submittedName>
        <fullName evidence="6">Phenol 2-monooxygenase</fullName>
        <ecNumber evidence="6">1.14.13.-</ecNumber>
    </submittedName>
</protein>